<protein>
    <submittedName>
        <fullName evidence="1">Uncharacterized protein</fullName>
    </submittedName>
</protein>
<dbReference type="Proteomes" id="UP000651852">
    <property type="component" value="Unassembled WGS sequence"/>
</dbReference>
<evidence type="ECO:0000313" key="1">
    <source>
        <dbReference type="EMBL" id="MBC3951127.1"/>
    </source>
</evidence>
<gene>
    <name evidence="1" type="ORF">H8S59_15285</name>
</gene>
<accession>A0ABR7B1W0</accession>
<evidence type="ECO:0000313" key="2">
    <source>
        <dbReference type="Proteomes" id="UP000651852"/>
    </source>
</evidence>
<dbReference type="EMBL" id="JACONW010000069">
    <property type="protein sequence ID" value="MBC3951127.1"/>
    <property type="molecule type" value="Genomic_DNA"/>
</dbReference>
<name>A0ABR7B1W0_9PSED</name>
<proteinExistence type="predicted"/>
<organism evidence="1 2">
    <name type="scientific">Pseudomonas folii</name>
    <dbReference type="NCBI Taxonomy" id="2762593"/>
    <lineage>
        <taxon>Bacteria</taxon>
        <taxon>Pseudomonadati</taxon>
        <taxon>Pseudomonadota</taxon>
        <taxon>Gammaproteobacteria</taxon>
        <taxon>Pseudomonadales</taxon>
        <taxon>Pseudomonadaceae</taxon>
        <taxon>Pseudomonas</taxon>
    </lineage>
</organism>
<comment type="caution">
    <text evidence="1">The sequence shown here is derived from an EMBL/GenBank/DDBJ whole genome shotgun (WGS) entry which is preliminary data.</text>
</comment>
<keyword evidence="2" id="KW-1185">Reference proteome</keyword>
<sequence length="236" mass="27014">MSVLLSREDDQAWGQSVRAPLVQVGQGFQQMVARQAALSRTELCDQQVALLGPQGKLSMFSRQVAAQGRQAPLLAGLPESSDFERLQQAEKAVDFVLGLHHRRTLTDNPFHDFSRQLLCCMVFDDLSVYTLAERFAASEALRQRDSLYFINLIATTRHTVERRLVFMGLLEHFDALLPIEQCIYPVDYRLAQQRHLEREEALYGRLELEKSVSELLEEHTPEWLLTNLCLSRITVD</sequence>
<reference evidence="1 2" key="1">
    <citation type="submission" date="2020-08" db="EMBL/GenBank/DDBJ databases">
        <title>Putative novel bacterial strains isolated from necrotic wheat leaf tissues caused by Xanthomonas translucens.</title>
        <authorList>
            <person name="Tambong J.T."/>
        </authorList>
    </citation>
    <scope>NUCLEOTIDE SEQUENCE [LARGE SCALE GENOMIC DNA]</scope>
    <source>
        <strain evidence="1 2">DOAB 1069</strain>
    </source>
</reference>
<dbReference type="RefSeq" id="WP_187521954.1">
    <property type="nucleotide sequence ID" value="NZ_JACONW010000069.1"/>
</dbReference>